<keyword evidence="2" id="KW-1185">Reference proteome</keyword>
<dbReference type="RefSeq" id="XP_001009906.2">
    <property type="nucleotide sequence ID" value="XM_001009906.2"/>
</dbReference>
<evidence type="ECO:0000313" key="1">
    <source>
        <dbReference type="EMBL" id="EAR89660.2"/>
    </source>
</evidence>
<dbReference type="GeneID" id="7841788"/>
<dbReference type="EMBL" id="GG662820">
    <property type="protein sequence ID" value="EAR89660.2"/>
    <property type="molecule type" value="Genomic_DNA"/>
</dbReference>
<dbReference type="Proteomes" id="UP000009168">
    <property type="component" value="Unassembled WGS sequence"/>
</dbReference>
<evidence type="ECO:0000313" key="2">
    <source>
        <dbReference type="Proteomes" id="UP000009168"/>
    </source>
</evidence>
<organism evidence="1 2">
    <name type="scientific">Tetrahymena thermophila (strain SB210)</name>
    <dbReference type="NCBI Taxonomy" id="312017"/>
    <lineage>
        <taxon>Eukaryota</taxon>
        <taxon>Sar</taxon>
        <taxon>Alveolata</taxon>
        <taxon>Ciliophora</taxon>
        <taxon>Intramacronucleata</taxon>
        <taxon>Oligohymenophorea</taxon>
        <taxon>Hymenostomatida</taxon>
        <taxon>Tetrahymenina</taxon>
        <taxon>Tetrahymenidae</taxon>
        <taxon>Tetrahymena</taxon>
    </lineage>
</organism>
<proteinExistence type="predicted"/>
<accession>Q22VV6</accession>
<dbReference type="InParanoid" id="Q22VV6"/>
<dbReference type="AlphaFoldDB" id="Q22VV6"/>
<dbReference type="KEGG" id="tet:TTHERM_00161780"/>
<gene>
    <name evidence="1" type="ORF">TTHERM_00161780</name>
</gene>
<dbReference type="OrthoDB" id="10573216at2759"/>
<name>Q22VV6_TETTS</name>
<sequence>MLQKLFIALFQSTQIYKQKINIYKYLMLITPREQGSIFFENYNPGPGFYLGNDQRYSSILKYSHPNYGGQDQTVPFPREMRFRKLKNQNDVKVGPGSYNFKSQFLNRKEYFEKFNINPTIQKLNYSNTQSSFKVNAVPSIPSGNISSGYQDIGDGLVIQLKDNNKNLLKNRVGPGSYDPKIEMIKPRKQVPFIRSQSNFSKVKELPQLNQNDFFVFSHKSYAKR</sequence>
<protein>
    <submittedName>
        <fullName evidence="1">Sperm-tail PG-rich repeat protein</fullName>
    </submittedName>
</protein>
<dbReference type="eggNOG" id="ENOG502R2YC">
    <property type="taxonomic scope" value="Eukaryota"/>
</dbReference>
<dbReference type="HOGENOM" id="CLU_1368685_0_0_1"/>
<reference evidence="2" key="1">
    <citation type="journal article" date="2006" name="PLoS Biol.">
        <title>Macronuclear genome sequence of the ciliate Tetrahymena thermophila, a model eukaryote.</title>
        <authorList>
            <person name="Eisen J.A."/>
            <person name="Coyne R.S."/>
            <person name="Wu M."/>
            <person name="Wu D."/>
            <person name="Thiagarajan M."/>
            <person name="Wortman J.R."/>
            <person name="Badger J.H."/>
            <person name="Ren Q."/>
            <person name="Amedeo P."/>
            <person name="Jones K.M."/>
            <person name="Tallon L.J."/>
            <person name="Delcher A.L."/>
            <person name="Salzberg S.L."/>
            <person name="Silva J.C."/>
            <person name="Haas B.J."/>
            <person name="Majoros W.H."/>
            <person name="Farzad M."/>
            <person name="Carlton J.M."/>
            <person name="Smith R.K. Jr."/>
            <person name="Garg J."/>
            <person name="Pearlman R.E."/>
            <person name="Karrer K.M."/>
            <person name="Sun L."/>
            <person name="Manning G."/>
            <person name="Elde N.C."/>
            <person name="Turkewitz A.P."/>
            <person name="Asai D.J."/>
            <person name="Wilkes D.E."/>
            <person name="Wang Y."/>
            <person name="Cai H."/>
            <person name="Collins K."/>
            <person name="Stewart B.A."/>
            <person name="Lee S.R."/>
            <person name="Wilamowska K."/>
            <person name="Weinberg Z."/>
            <person name="Ruzzo W.L."/>
            <person name="Wloga D."/>
            <person name="Gaertig J."/>
            <person name="Frankel J."/>
            <person name="Tsao C.-C."/>
            <person name="Gorovsky M.A."/>
            <person name="Keeling P.J."/>
            <person name="Waller R.F."/>
            <person name="Patron N.J."/>
            <person name="Cherry J.M."/>
            <person name="Stover N.A."/>
            <person name="Krieger C.J."/>
            <person name="del Toro C."/>
            <person name="Ryder H.F."/>
            <person name="Williamson S.C."/>
            <person name="Barbeau R.A."/>
            <person name="Hamilton E.P."/>
            <person name="Orias E."/>
        </authorList>
    </citation>
    <scope>NUCLEOTIDE SEQUENCE [LARGE SCALE GENOMIC DNA]</scope>
    <source>
        <strain evidence="2">SB210</strain>
    </source>
</reference>